<dbReference type="EMBL" id="BARU01046950">
    <property type="protein sequence ID" value="GAH95039.1"/>
    <property type="molecule type" value="Genomic_DNA"/>
</dbReference>
<accession>X1KXZ2</accession>
<evidence type="ECO:0000313" key="1">
    <source>
        <dbReference type="EMBL" id="GAH95039.1"/>
    </source>
</evidence>
<evidence type="ECO:0008006" key="2">
    <source>
        <dbReference type="Google" id="ProtNLM"/>
    </source>
</evidence>
<protein>
    <recommendedName>
        <fullName evidence="2">AMP-dependent ligase C-terminal domain-containing protein</fullName>
    </recommendedName>
</protein>
<name>X1KXZ2_9ZZZZ</name>
<organism evidence="1">
    <name type="scientific">marine sediment metagenome</name>
    <dbReference type="NCBI Taxonomy" id="412755"/>
    <lineage>
        <taxon>unclassified sequences</taxon>
        <taxon>metagenomes</taxon>
        <taxon>ecological metagenomes</taxon>
    </lineage>
</organism>
<sequence length="94" mass="11055">SGKKVHSEFFSYLNRELITRGYVLKEFKIVQKKRDELIIYLLKDENIDKKVKQFISSMVKKHIDPSVTVKFEQVEKIDAEASGKKRYFVNEISG</sequence>
<feature type="non-terminal residue" evidence="1">
    <location>
        <position position="1"/>
    </location>
</feature>
<gene>
    <name evidence="1" type="ORF">S03H2_70584</name>
</gene>
<comment type="caution">
    <text evidence="1">The sequence shown here is derived from an EMBL/GenBank/DDBJ whole genome shotgun (WGS) entry which is preliminary data.</text>
</comment>
<dbReference type="AlphaFoldDB" id="X1KXZ2"/>
<reference evidence="1" key="1">
    <citation type="journal article" date="2014" name="Front. Microbiol.">
        <title>High frequency of phylogenetically diverse reductive dehalogenase-homologous genes in deep subseafloor sedimentary metagenomes.</title>
        <authorList>
            <person name="Kawai M."/>
            <person name="Futagami T."/>
            <person name="Toyoda A."/>
            <person name="Takaki Y."/>
            <person name="Nishi S."/>
            <person name="Hori S."/>
            <person name="Arai W."/>
            <person name="Tsubouchi T."/>
            <person name="Morono Y."/>
            <person name="Uchiyama I."/>
            <person name="Ito T."/>
            <person name="Fujiyama A."/>
            <person name="Inagaki F."/>
            <person name="Takami H."/>
        </authorList>
    </citation>
    <scope>NUCLEOTIDE SEQUENCE</scope>
    <source>
        <strain evidence="1">Expedition CK06-06</strain>
    </source>
</reference>
<proteinExistence type="predicted"/>